<dbReference type="RefSeq" id="WP_177193195.1">
    <property type="nucleotide sequence ID" value="NZ_FORX01000017.1"/>
</dbReference>
<keyword evidence="2" id="KW-1185">Reference proteome</keyword>
<sequence>MAICRVSEKSRPLMYAQYTARLDFFATLHLTIFERSANFEFFSQLGVISD</sequence>
<dbReference type="EMBL" id="FORX01000017">
    <property type="protein sequence ID" value="SFK22415.1"/>
    <property type="molecule type" value="Genomic_DNA"/>
</dbReference>
<name>A0A1I3XS93_9BACT</name>
<evidence type="ECO:0000313" key="1">
    <source>
        <dbReference type="EMBL" id="SFK22415.1"/>
    </source>
</evidence>
<proteinExistence type="predicted"/>
<protein>
    <submittedName>
        <fullName evidence="1">Uncharacterized protein</fullName>
    </submittedName>
</protein>
<evidence type="ECO:0000313" key="2">
    <source>
        <dbReference type="Proteomes" id="UP000198635"/>
    </source>
</evidence>
<accession>A0A1I3XS93</accession>
<dbReference type="Proteomes" id="UP000198635">
    <property type="component" value="Unassembled WGS sequence"/>
</dbReference>
<organism evidence="1 2">
    <name type="scientific">Desulfomicrobium apsheronum</name>
    <dbReference type="NCBI Taxonomy" id="52560"/>
    <lineage>
        <taxon>Bacteria</taxon>
        <taxon>Pseudomonadati</taxon>
        <taxon>Thermodesulfobacteriota</taxon>
        <taxon>Desulfovibrionia</taxon>
        <taxon>Desulfovibrionales</taxon>
        <taxon>Desulfomicrobiaceae</taxon>
        <taxon>Desulfomicrobium</taxon>
    </lineage>
</organism>
<reference evidence="2" key="1">
    <citation type="submission" date="2016-10" db="EMBL/GenBank/DDBJ databases">
        <authorList>
            <person name="Varghese N."/>
            <person name="Submissions S."/>
        </authorList>
    </citation>
    <scope>NUCLEOTIDE SEQUENCE [LARGE SCALE GENOMIC DNA]</scope>
    <source>
        <strain evidence="2">DSM 5918</strain>
    </source>
</reference>
<dbReference type="AlphaFoldDB" id="A0A1I3XS93"/>
<dbReference type="STRING" id="52560.SAMN04488082_11761"/>
<gene>
    <name evidence="1" type="ORF">SAMN04488082_11761</name>
</gene>